<dbReference type="EMBL" id="KX657793">
    <property type="protein sequence ID" value="AOZ61289.1"/>
    <property type="molecule type" value="Genomic_DNA"/>
</dbReference>
<proteinExistence type="predicted"/>
<sequence>MSDANYHNIMDPQFNGMPEMYRAEVFPELFPHAPRMRLENWSQDDLEMTVGGVFTPGYGMRHVPQRVLMGAERTE</sequence>
<protein>
    <submittedName>
        <fullName evidence="1">Uncharacterized protein</fullName>
    </submittedName>
</protein>
<gene>
    <name evidence="1" type="ORF">SEA_DARTHPHADER_49</name>
</gene>
<keyword evidence="2" id="KW-1185">Reference proteome</keyword>
<name>A0A1I9S3Z5_9CAUD</name>
<organism evidence="1 2">
    <name type="scientific">Mycobacterium phage DarthPhader</name>
    <dbReference type="NCBI Taxonomy" id="1912975"/>
    <lineage>
        <taxon>Viruses</taxon>
        <taxon>Duplodnaviria</taxon>
        <taxon>Heunggongvirae</taxon>
        <taxon>Uroviricota</taxon>
        <taxon>Caudoviricetes</taxon>
        <taxon>Refugevirus</taxon>
        <taxon>Refugevirus darthphader</taxon>
    </lineage>
</organism>
<dbReference type="Proteomes" id="UP000226155">
    <property type="component" value="Segment"/>
</dbReference>
<reference evidence="2" key="1">
    <citation type="submission" date="2016-08" db="EMBL/GenBank/DDBJ databases">
        <authorList>
            <person name="Seilhamer J.J."/>
        </authorList>
    </citation>
    <scope>NUCLEOTIDE SEQUENCE [LARGE SCALE GENOMIC DNA]</scope>
</reference>
<evidence type="ECO:0000313" key="1">
    <source>
        <dbReference type="EMBL" id="AOZ61289.1"/>
    </source>
</evidence>
<accession>A0A1I9S3Z5</accession>
<evidence type="ECO:0000313" key="2">
    <source>
        <dbReference type="Proteomes" id="UP000226155"/>
    </source>
</evidence>
<dbReference type="Pfam" id="PF17468">
    <property type="entry name" value="GP52"/>
    <property type="match status" value="1"/>
</dbReference>
<dbReference type="InterPro" id="IPR035344">
    <property type="entry name" value="Gp52"/>
</dbReference>